<evidence type="ECO:0008006" key="2">
    <source>
        <dbReference type="Google" id="ProtNLM"/>
    </source>
</evidence>
<name>A0A6C0M015_9ZZZZ</name>
<dbReference type="AlphaFoldDB" id="A0A6C0M015"/>
<accession>A0A6C0M015</accession>
<sequence>MVNIGFLANHLGLRGSEIALYDYAYYNQTILKNKSFIFYDKMNDNNDEQVIEKFKKEFEVVIGIHFFEFDDYVLKHNIQILYSIKSGEDDGILSTNAKNIIHCVFNCSEKHGEVYSAISKSVLHYNDNIPIIPHIVSLPYHEEDMRNELNIPVNATVFGRHGGKEQFNIPFVHEVVYDIAKENPNIYFLFVNTDKFCKDLPNIIYLDAIVDLNLKRKFINTCDAMIWARTDGETFGLAIAEFSICNKPVIATNLCDSKEHVNILKNKGLWYYNRENLIDMINMLTTMDKKVLKEKNWNAYSEYTPENVMKIFHKVAIEPFNL</sequence>
<organism evidence="1">
    <name type="scientific">viral metagenome</name>
    <dbReference type="NCBI Taxonomy" id="1070528"/>
    <lineage>
        <taxon>unclassified sequences</taxon>
        <taxon>metagenomes</taxon>
        <taxon>organismal metagenomes</taxon>
    </lineage>
</organism>
<dbReference type="EMBL" id="MN740581">
    <property type="protein sequence ID" value="QHU34852.1"/>
    <property type="molecule type" value="Genomic_DNA"/>
</dbReference>
<protein>
    <recommendedName>
        <fullName evidence="2">Glycosyl transferase family 1 domain-containing protein</fullName>
    </recommendedName>
</protein>
<dbReference type="Gene3D" id="3.40.50.2000">
    <property type="entry name" value="Glycogen Phosphorylase B"/>
    <property type="match status" value="1"/>
</dbReference>
<reference evidence="1" key="1">
    <citation type="journal article" date="2020" name="Nature">
        <title>Giant virus diversity and host interactions through global metagenomics.</title>
        <authorList>
            <person name="Schulz F."/>
            <person name="Roux S."/>
            <person name="Paez-Espino D."/>
            <person name="Jungbluth S."/>
            <person name="Walsh D.A."/>
            <person name="Denef V.J."/>
            <person name="McMahon K.D."/>
            <person name="Konstantinidis K.T."/>
            <person name="Eloe-Fadrosh E.A."/>
            <person name="Kyrpides N.C."/>
            <person name="Woyke T."/>
        </authorList>
    </citation>
    <scope>NUCLEOTIDE SEQUENCE</scope>
    <source>
        <strain evidence="1">GVMAG-S-1017244-22</strain>
    </source>
</reference>
<dbReference type="SUPFAM" id="SSF53756">
    <property type="entry name" value="UDP-Glycosyltransferase/glycogen phosphorylase"/>
    <property type="match status" value="1"/>
</dbReference>
<proteinExistence type="predicted"/>
<evidence type="ECO:0000313" key="1">
    <source>
        <dbReference type="EMBL" id="QHU34852.1"/>
    </source>
</evidence>